<gene>
    <name evidence="2" type="ORF">ACG0Z6_12465</name>
</gene>
<sequence length="29" mass="3306">MSALYWVMGLASVALLVYLVCALWRAEEF</sequence>
<dbReference type="EMBL" id="JBIGHZ010000004">
    <property type="protein sequence ID" value="MFG6449045.1"/>
    <property type="molecule type" value="Genomic_DNA"/>
</dbReference>
<reference evidence="2 3" key="1">
    <citation type="submission" date="2024-08" db="EMBL/GenBank/DDBJ databases">
        <authorList>
            <person name="Lu H."/>
        </authorList>
    </citation>
    <scope>NUCLEOTIDE SEQUENCE [LARGE SCALE GENOMIC DNA]</scope>
    <source>
        <strain evidence="2 3">BYS180W</strain>
    </source>
</reference>
<keyword evidence="1" id="KW-0812">Transmembrane</keyword>
<organism evidence="2 3">
    <name type="scientific">Roseateles rivi</name>
    <dbReference type="NCBI Taxonomy" id="3299028"/>
    <lineage>
        <taxon>Bacteria</taxon>
        <taxon>Pseudomonadati</taxon>
        <taxon>Pseudomonadota</taxon>
        <taxon>Betaproteobacteria</taxon>
        <taxon>Burkholderiales</taxon>
        <taxon>Sphaerotilaceae</taxon>
        <taxon>Roseateles</taxon>
    </lineage>
</organism>
<name>A0ABW7FXJ2_9BURK</name>
<keyword evidence="3" id="KW-1185">Reference proteome</keyword>
<comment type="caution">
    <text evidence="2">The sequence shown here is derived from an EMBL/GenBank/DDBJ whole genome shotgun (WGS) entry which is preliminary data.</text>
</comment>
<keyword evidence="1" id="KW-0472">Membrane</keyword>
<evidence type="ECO:0000313" key="3">
    <source>
        <dbReference type="Proteomes" id="UP001606099"/>
    </source>
</evidence>
<protein>
    <submittedName>
        <fullName evidence="2">K(+)-transporting ATPase subunit F</fullName>
    </submittedName>
</protein>
<proteinExistence type="predicted"/>
<dbReference type="RefSeq" id="WP_394461851.1">
    <property type="nucleotide sequence ID" value="NZ_JBIGHZ010000004.1"/>
</dbReference>
<evidence type="ECO:0000313" key="2">
    <source>
        <dbReference type="EMBL" id="MFG6449045.1"/>
    </source>
</evidence>
<evidence type="ECO:0000256" key="1">
    <source>
        <dbReference type="SAM" id="Phobius"/>
    </source>
</evidence>
<accession>A0ABW7FXJ2</accession>
<feature type="transmembrane region" description="Helical" evidence="1">
    <location>
        <begin position="6"/>
        <end position="24"/>
    </location>
</feature>
<dbReference type="Proteomes" id="UP001606099">
    <property type="component" value="Unassembled WGS sequence"/>
</dbReference>
<keyword evidence="1" id="KW-1133">Transmembrane helix</keyword>